<evidence type="ECO:0000313" key="6">
    <source>
        <dbReference type="Proteomes" id="UP000604475"/>
    </source>
</evidence>
<protein>
    <submittedName>
        <fullName evidence="5">Branched-chain amino acid ABC transporter substrate-binding protein</fullName>
    </submittedName>
</protein>
<dbReference type="PANTHER" id="PTHR47151:SF2">
    <property type="entry name" value="AMINO ACID BINDING PROTEIN"/>
    <property type="match status" value="1"/>
</dbReference>
<feature type="signal peptide" evidence="3">
    <location>
        <begin position="1"/>
        <end position="21"/>
    </location>
</feature>
<dbReference type="Gene3D" id="3.40.50.2300">
    <property type="match status" value="2"/>
</dbReference>
<dbReference type="PANTHER" id="PTHR47151">
    <property type="entry name" value="LEU/ILE/VAL-BINDING ABC TRANSPORTER SUBUNIT"/>
    <property type="match status" value="1"/>
</dbReference>
<reference evidence="5" key="1">
    <citation type="submission" date="2020-12" db="EMBL/GenBank/DDBJ databases">
        <title>Genomic characterization of non-nitrogen-fixing Frankia strains.</title>
        <authorList>
            <person name="Carlos-Shanley C."/>
            <person name="Guerra T."/>
            <person name="Hahn D."/>
        </authorList>
    </citation>
    <scope>NUCLEOTIDE SEQUENCE</scope>
    <source>
        <strain evidence="5">CN6</strain>
    </source>
</reference>
<evidence type="ECO:0000259" key="4">
    <source>
        <dbReference type="Pfam" id="PF13458"/>
    </source>
</evidence>
<comment type="caution">
    <text evidence="5">The sequence shown here is derived from an EMBL/GenBank/DDBJ whole genome shotgun (WGS) entry which is preliminary data.</text>
</comment>
<comment type="similarity">
    <text evidence="1">Belongs to the leucine-binding protein family.</text>
</comment>
<dbReference type="SUPFAM" id="SSF53822">
    <property type="entry name" value="Periplasmic binding protein-like I"/>
    <property type="match status" value="1"/>
</dbReference>
<feature type="domain" description="Leucine-binding protein" evidence="4">
    <location>
        <begin position="41"/>
        <end position="378"/>
    </location>
</feature>
<dbReference type="Pfam" id="PF13458">
    <property type="entry name" value="Peripla_BP_6"/>
    <property type="match status" value="1"/>
</dbReference>
<accession>A0A937RP79</accession>
<evidence type="ECO:0000256" key="3">
    <source>
        <dbReference type="SAM" id="SignalP"/>
    </source>
</evidence>
<evidence type="ECO:0000256" key="1">
    <source>
        <dbReference type="ARBA" id="ARBA00010062"/>
    </source>
</evidence>
<dbReference type="RefSeq" id="WP_203004742.1">
    <property type="nucleotide sequence ID" value="NZ_JADWYU010000167.1"/>
</dbReference>
<keyword evidence="2 3" id="KW-0732">Signal</keyword>
<proteinExistence type="inferred from homology"/>
<dbReference type="EMBL" id="JAEACQ010000398">
    <property type="protein sequence ID" value="MBL7633785.1"/>
    <property type="molecule type" value="Genomic_DNA"/>
</dbReference>
<dbReference type="InterPro" id="IPR028082">
    <property type="entry name" value="Peripla_BP_I"/>
</dbReference>
<dbReference type="CDD" id="cd06342">
    <property type="entry name" value="PBP1_ABC_LIVBP-like"/>
    <property type="match status" value="1"/>
</dbReference>
<dbReference type="AlphaFoldDB" id="A0A937RP79"/>
<organism evidence="5 6">
    <name type="scientific">Frankia nepalensis</name>
    <dbReference type="NCBI Taxonomy" id="1836974"/>
    <lineage>
        <taxon>Bacteria</taxon>
        <taxon>Bacillati</taxon>
        <taxon>Actinomycetota</taxon>
        <taxon>Actinomycetes</taxon>
        <taxon>Frankiales</taxon>
        <taxon>Frankiaceae</taxon>
        <taxon>Frankia</taxon>
    </lineage>
</organism>
<sequence length="392" mass="40531">MARRRLLGAIALATAATLTVAACGSDDDEGGSTGASGKPEYTIGFQGPLSGSDSQLGVNGVNGVKTAIAEWNENPAATFTLKLVEQDDEGSPDKGPTAAAALIDNSDVLAVVGPMFSGATKASEPAFSDAGLLSVSPSATNPDLTKLGFTTFYRVIPNDAVQGEAVADYITKALKPTKVFSLDDASEYGTGLSKVLEGRLTSNGTTFVHDSINPTTDYTSEATKIISENPEVVYYSGYYSTFALLTKALKDKGYTGKIMSGDGSLDPQYIEQAGAAAAEGAVISCPCLLAQADPEAADFVASYQKVTGEEPGTYSAEAYDVTNAIIETIKGLGDDVTRESIAGKFGSIDIQGLTKQIKFTPEGEVTDAAVLIYEVKDGKLALVGTVSELTAG</sequence>
<gene>
    <name evidence="5" type="ORF">I7412_42895</name>
</gene>
<dbReference type="InterPro" id="IPR028081">
    <property type="entry name" value="Leu-bd"/>
</dbReference>
<keyword evidence="6" id="KW-1185">Reference proteome</keyword>
<dbReference type="PROSITE" id="PS51257">
    <property type="entry name" value="PROKAR_LIPOPROTEIN"/>
    <property type="match status" value="1"/>
</dbReference>
<dbReference type="Proteomes" id="UP000604475">
    <property type="component" value="Unassembled WGS sequence"/>
</dbReference>
<feature type="chain" id="PRO_5038525746" evidence="3">
    <location>
        <begin position="22"/>
        <end position="392"/>
    </location>
</feature>
<evidence type="ECO:0000313" key="5">
    <source>
        <dbReference type="EMBL" id="MBL7633785.1"/>
    </source>
</evidence>
<evidence type="ECO:0000256" key="2">
    <source>
        <dbReference type="ARBA" id="ARBA00022729"/>
    </source>
</evidence>
<name>A0A937RP79_9ACTN</name>